<organism evidence="2 3">
    <name type="scientific">Gymnopus androsaceus JB14</name>
    <dbReference type="NCBI Taxonomy" id="1447944"/>
    <lineage>
        <taxon>Eukaryota</taxon>
        <taxon>Fungi</taxon>
        <taxon>Dikarya</taxon>
        <taxon>Basidiomycota</taxon>
        <taxon>Agaricomycotina</taxon>
        <taxon>Agaricomycetes</taxon>
        <taxon>Agaricomycetidae</taxon>
        <taxon>Agaricales</taxon>
        <taxon>Marasmiineae</taxon>
        <taxon>Omphalotaceae</taxon>
        <taxon>Gymnopus</taxon>
    </lineage>
</organism>
<evidence type="ECO:0000256" key="1">
    <source>
        <dbReference type="SAM" id="MobiDB-lite"/>
    </source>
</evidence>
<evidence type="ECO:0000313" key="2">
    <source>
        <dbReference type="EMBL" id="KAE9410860.1"/>
    </source>
</evidence>
<keyword evidence="3" id="KW-1185">Reference proteome</keyword>
<feature type="compositionally biased region" description="Low complexity" evidence="1">
    <location>
        <begin position="55"/>
        <end position="73"/>
    </location>
</feature>
<sequence>MSWSNGDGREGGIAVTSYTSPAQTSSNFSQRRRSSAAHTRPAAPPPNLPIPSIPQDPSEFAQPANSSASSSVDDLSDPPPPSILPASHLAVPTADGQPRIPSPRRALTRALELAREAVQLDSMNDNPELAVAAYGRSVALLSEVMERVRRGEESTESSSRRRSGRRRSVFAQEDEIRRLQAIHDTYADRMNILSIIYSIQPVPYNAANIYSPTSANTASNSPTNSSPDASEPIPVINYNSDDTQDDVMDYRDLRFPPASRQYGIREDLSMILHHCLPYPCLHLRYSQNCLEHRESQCLPQKLLPHLLGNRMQHDREELLLSRRAQMRQVRS</sequence>
<feature type="compositionally biased region" description="Polar residues" evidence="1">
    <location>
        <begin position="16"/>
        <end position="29"/>
    </location>
</feature>
<accession>A0A6A4ILX1</accession>
<dbReference type="AlphaFoldDB" id="A0A6A4ILX1"/>
<feature type="region of interest" description="Disordered" evidence="1">
    <location>
        <begin position="147"/>
        <end position="169"/>
    </location>
</feature>
<evidence type="ECO:0000313" key="3">
    <source>
        <dbReference type="Proteomes" id="UP000799118"/>
    </source>
</evidence>
<reference evidence="2" key="1">
    <citation type="journal article" date="2019" name="Environ. Microbiol.">
        <title>Fungal ecological strategies reflected in gene transcription - a case study of two litter decomposers.</title>
        <authorList>
            <person name="Barbi F."/>
            <person name="Kohler A."/>
            <person name="Barry K."/>
            <person name="Baskaran P."/>
            <person name="Daum C."/>
            <person name="Fauchery L."/>
            <person name="Ihrmark K."/>
            <person name="Kuo A."/>
            <person name="LaButti K."/>
            <person name="Lipzen A."/>
            <person name="Morin E."/>
            <person name="Grigoriev I.V."/>
            <person name="Henrissat B."/>
            <person name="Lindahl B."/>
            <person name="Martin F."/>
        </authorList>
    </citation>
    <scope>NUCLEOTIDE SEQUENCE</scope>
    <source>
        <strain evidence="2">JB14</strain>
    </source>
</reference>
<feature type="compositionally biased region" description="Pro residues" evidence="1">
    <location>
        <begin position="42"/>
        <end position="54"/>
    </location>
</feature>
<proteinExistence type="predicted"/>
<feature type="region of interest" description="Disordered" evidence="1">
    <location>
        <begin position="1"/>
        <end position="102"/>
    </location>
</feature>
<evidence type="ECO:0008006" key="4">
    <source>
        <dbReference type="Google" id="ProtNLM"/>
    </source>
</evidence>
<dbReference type="OrthoDB" id="2245455at2759"/>
<dbReference type="EMBL" id="ML769384">
    <property type="protein sequence ID" value="KAE9410860.1"/>
    <property type="molecule type" value="Genomic_DNA"/>
</dbReference>
<dbReference type="Proteomes" id="UP000799118">
    <property type="component" value="Unassembled WGS sequence"/>
</dbReference>
<name>A0A6A4ILX1_9AGAR</name>
<protein>
    <recommendedName>
        <fullName evidence="4">MIT domain-containing protein</fullName>
    </recommendedName>
</protein>
<gene>
    <name evidence="2" type="ORF">BT96DRAFT_241239</name>
</gene>